<feature type="coiled-coil region" evidence="1">
    <location>
        <begin position="1340"/>
        <end position="1438"/>
    </location>
</feature>
<dbReference type="EMBL" id="KI925623">
    <property type="protein sequence ID" value="ETW46699.1"/>
    <property type="molecule type" value="Genomic_DNA"/>
</dbReference>
<evidence type="ECO:0000313" key="2">
    <source>
        <dbReference type="EMBL" id="ETW46699.1"/>
    </source>
</evidence>
<proteinExistence type="predicted"/>
<reference evidence="2 3" key="1">
    <citation type="submission" date="2013-02" db="EMBL/GenBank/DDBJ databases">
        <title>The Genome Annotation of Plasmodium falciparum MaliPS096_E11.</title>
        <authorList>
            <consortium name="The Broad Institute Genome Sequencing Platform"/>
            <consortium name="The Broad Institute Genome Sequencing Center for Infectious Disease"/>
            <person name="Neafsey D."/>
            <person name="Hoffman S."/>
            <person name="Volkman S."/>
            <person name="Rosenthal P."/>
            <person name="Walker B."/>
            <person name="Young S.K."/>
            <person name="Zeng Q."/>
            <person name="Gargeya S."/>
            <person name="Fitzgerald M."/>
            <person name="Haas B."/>
            <person name="Abouelleil A."/>
            <person name="Allen A.W."/>
            <person name="Alvarado L."/>
            <person name="Arachchi H.M."/>
            <person name="Berlin A.M."/>
            <person name="Chapman S.B."/>
            <person name="Gainer-Dewar J."/>
            <person name="Goldberg J."/>
            <person name="Griggs A."/>
            <person name="Gujja S."/>
            <person name="Hansen M."/>
            <person name="Howarth C."/>
            <person name="Imamovic A."/>
            <person name="Ireland A."/>
            <person name="Larimer J."/>
            <person name="McCowan C."/>
            <person name="Murphy C."/>
            <person name="Pearson M."/>
            <person name="Poon T.W."/>
            <person name="Priest M."/>
            <person name="Roberts A."/>
            <person name="Saif S."/>
            <person name="Shea T."/>
            <person name="Sisk P."/>
            <person name="Sykes S."/>
            <person name="Wortman J."/>
            <person name="Nusbaum C."/>
            <person name="Birren B."/>
        </authorList>
    </citation>
    <scope>NUCLEOTIDE SEQUENCE [LARGE SCALE GENOMIC DNA]</scope>
    <source>
        <strain evidence="2 3">MaliPS096_E11</strain>
    </source>
</reference>
<evidence type="ECO:0000256" key="1">
    <source>
        <dbReference type="SAM" id="Coils"/>
    </source>
</evidence>
<organism evidence="2 3">
    <name type="scientific">Plasmodium falciparum MaliPS096_E11</name>
    <dbReference type="NCBI Taxonomy" id="1036727"/>
    <lineage>
        <taxon>Eukaryota</taxon>
        <taxon>Sar</taxon>
        <taxon>Alveolata</taxon>
        <taxon>Apicomplexa</taxon>
        <taxon>Aconoidasida</taxon>
        <taxon>Haemosporida</taxon>
        <taxon>Plasmodiidae</taxon>
        <taxon>Plasmodium</taxon>
        <taxon>Plasmodium (Laverania)</taxon>
    </lineage>
</organism>
<accession>A0A024WHI9</accession>
<dbReference type="OrthoDB" id="378253at2759"/>
<gene>
    <name evidence="2" type="ORF">PFMALIP_05224</name>
</gene>
<protein>
    <submittedName>
        <fullName evidence="2">Uncharacterized protein</fullName>
    </submittedName>
</protein>
<reference evidence="2 3" key="2">
    <citation type="submission" date="2013-02" db="EMBL/GenBank/DDBJ databases">
        <title>The Genome Sequence of Plasmodium falciparum MaliPS096_E11.</title>
        <authorList>
            <consortium name="The Broad Institute Genome Sequencing Platform"/>
            <consortium name="The Broad Institute Genome Sequencing Center for Infectious Disease"/>
            <person name="Neafsey D."/>
            <person name="Cheeseman I."/>
            <person name="Volkman S."/>
            <person name="Adams J."/>
            <person name="Walker B."/>
            <person name="Young S.K."/>
            <person name="Zeng Q."/>
            <person name="Gargeya S."/>
            <person name="Fitzgerald M."/>
            <person name="Haas B."/>
            <person name="Abouelleil A."/>
            <person name="Alvarado L."/>
            <person name="Arachchi H.M."/>
            <person name="Berlin A.M."/>
            <person name="Chapman S.B."/>
            <person name="Dewar J."/>
            <person name="Goldberg J."/>
            <person name="Griggs A."/>
            <person name="Gujja S."/>
            <person name="Hansen M."/>
            <person name="Howarth C."/>
            <person name="Imamovic A."/>
            <person name="Larimer J."/>
            <person name="McCowan C."/>
            <person name="Murphy C."/>
            <person name="Neiman D."/>
            <person name="Pearson M."/>
            <person name="Priest M."/>
            <person name="Roberts A."/>
            <person name="Saif S."/>
            <person name="Shea T."/>
            <person name="Sisk P."/>
            <person name="Sykes S."/>
            <person name="Wortman J."/>
            <person name="Nusbaum C."/>
            <person name="Birren B."/>
        </authorList>
    </citation>
    <scope>NUCLEOTIDE SEQUENCE [LARGE SCALE GENOMIC DNA]</scope>
    <source>
        <strain evidence="2 3">MaliPS096_E11</strain>
    </source>
</reference>
<sequence>MSDDDFFHIKSDCSLQYIKCKTSTKIDDILKRRRNQKKKLKDSSNYKSDEFLSLDNSEIEDQYISNDNKKVYNEDDKIYYNNNKVNIREGQTCESIHMFNGINKNNIDIINDDNIKKDNINNDNINNDNINNDNINNDNINNNNYYKQIYNYNKSGNFNNFSRGYFSNTYEKGNTYLLKNSSEEMLYNKDHIRKRSLNNLCFQSNLLNRRSNINTFNDLSSFENSKKSSLYAKCSDILQKYDSNKFNRKTNEDIYTRQNRSSIIYQNSSKEFTLNKLISNNDSKDELFSNLNRIYSNDIDLNKTPSKSLSKGYIEYLKYETAGKMNLSELETPLNMKEDEGNNTPFITYFLAGKTESKTINEESNDDNKYGNNKYDNNDNINNNDNNDNHINNNNNNIIDTLLNRHIHTNSSIKNNEGNTNSSPIHINKEHNKSEHIYNSKVSSTVFEELKNLCHEKEKKVNDVSSSHINNQKTILLTSYIKEQNSNNNQDNVMPYNSSNTLFDKIKNSQKISFIKTEEEYINMLKNDEKDNVPINTLNKNSNNNNNNNNNNKICSSNNNVSFADNIFSNNKSYIDNTKIYSEDYINIEKQKSEIFLQDQEKENIMNHVRKKESIPNKINDDIVKSDYQNVISNNYEHLISSISKKENENNQNKYMDNDNMGNNTLHSETFTDIRKDKHSIYHNNTCDNIVNTEKNNDIILHNNYNRVLNEENIPQIYFNNHPFINVNMKRSMSLCNLKDTQVDDIKYDDLIQNVNNHNIYDMYINQKKNIKGNSDILFDHTKGMLFENIKENGFYIGTPTTGQHINPKNNNDINNIYSNNNICEYRKCTSNAQNSICYNDQHKLNYVDMGQLNYNPTSKNNMKFTNKENDTNKINIDINNNVDNKKSCDDIYYVNEMKKCNILDNNQMNNSQMLDIPSCNINVKNNNNIYDNNLYDNNIYDNNIYDNKLYDNNGSGVILSHNVLSKNNNSNNQENYENYKKMNEKKKNIYIDMYDVQKENLNEGKKVGEKLILSTLNKNINHKLSETADFGYKENDLMNESKTSDNTIKIVNSNLYNDNDCSLNNIKNIDNTQNDSKLKSVMSFNTFCKDMKDENFFNQFLREHIKNSINNVVEEILNDKQNEILKNKIIISDINNKEVYNKDNENNNNNLSVKHYEKGIHINNNYNINHDPIIKEDKIISSENSTKLEDNGIIHKNVTSSTYNNGTNNTNISQMKEENITNNDIICNDENIYNDENICNDNIYCNNKKLHKDEKSFNHSCSDIQFNQDDLQEIQKLNNLLKSRKVNKLIQIKKDDINIKKVSWKNISYNCIDIIYYLIHENNKKNNKMNALINDINNIHEYEKKIEYLNKENEKLKIEMKQKNDNEKKKELKEKANLNNKILEQSKKITNFEKDIYIYKNKLNKLNNKVINKDIEINKLKKQYQIILEEIENCKNDANIVLKKVLNKKNTNLIDKQCVDISKYYQILINSLNDEIKNLKHLIKSEAKDKIILKKKISQLTQSNQNESNKNSYIEKNKTDNKCTNDNYISQYTNDDEHINDIDNDSYANNNIYSDSLNEEKKYKKMYEDLIKQMNDIKKDHENEKIIYNKKIEQLAKHQEIQNIKNQLDTSEKIVEVYQHIFKENINNIRNDNIHSTQNNELKSMDYYNLKNNIYNKPTSLTYINDNKNGSNEATNKINSGHIFNSNINRSNIFNNNHNNYDICNQDNNVISHILSNGDIIKQDKNYTLKDTKLINVLPNSICNNNFMEGINRQSQNNYLNQFLELYIKNNSINNEAFNIYMKNLNKEKQNQEIKEIKEIKQNVQESNILFEDNNLNNKLQNEHNKKYLLNTLMKYNKIDLINIFVDICNHLKTDNISIVIQFIKFMSFIVYEQFPLFTSFYYTITSLISLDNIKFDEYINVIKKWKSFYTSGQKYYLFRRKVLLIFQSDLKDIQKSQIDKTCLDLIQNNYDRNKELSTYTDGSFEKAEYILNKHSKEIISKIIKTYMNIYNIDKINNIIGHMNSLNSKIKTQSYFIRSISSCLNLNKVDNFEEIEKKVKELITTREIGEKIKNK</sequence>
<keyword evidence="1" id="KW-0175">Coiled coil</keyword>
<dbReference type="Proteomes" id="UP000030699">
    <property type="component" value="Unassembled WGS sequence"/>
</dbReference>
<feature type="coiled-coil region" evidence="1">
    <location>
        <begin position="1561"/>
        <end position="1599"/>
    </location>
</feature>
<evidence type="ECO:0000313" key="3">
    <source>
        <dbReference type="Proteomes" id="UP000030699"/>
    </source>
</evidence>
<name>A0A024WHI9_PLAFA</name>